<comment type="caution">
    <text evidence="2">The sequence shown here is derived from an EMBL/GenBank/DDBJ whole genome shotgun (WGS) entry which is preliminary data.</text>
</comment>
<keyword evidence="3" id="KW-1185">Reference proteome</keyword>
<dbReference type="Proteomes" id="UP000887159">
    <property type="component" value="Unassembled WGS sequence"/>
</dbReference>
<dbReference type="EMBL" id="BMAU01021376">
    <property type="protein sequence ID" value="GFY26703.1"/>
    <property type="molecule type" value="Genomic_DNA"/>
</dbReference>
<sequence length="87" mass="9787">MRCSRQRFYTTCPSSSLSVEVKQTIERSSSIVDLLQGADHAQCVGLRPKELAFFNTKFSPPLRTPKTRDSPHILPFCSKASPHLPKK</sequence>
<evidence type="ECO:0000256" key="1">
    <source>
        <dbReference type="SAM" id="MobiDB-lite"/>
    </source>
</evidence>
<name>A0A8X7BCQ0_TRICX</name>
<accession>A0A8X7BCQ0</accession>
<reference evidence="2" key="1">
    <citation type="submission" date="2020-08" db="EMBL/GenBank/DDBJ databases">
        <title>Multicomponent nature underlies the extraordinary mechanical properties of spider dragline silk.</title>
        <authorList>
            <person name="Kono N."/>
            <person name="Nakamura H."/>
            <person name="Mori M."/>
            <person name="Yoshida Y."/>
            <person name="Ohtoshi R."/>
            <person name="Malay A.D."/>
            <person name="Moran D.A.P."/>
            <person name="Tomita M."/>
            <person name="Numata K."/>
            <person name="Arakawa K."/>
        </authorList>
    </citation>
    <scope>NUCLEOTIDE SEQUENCE</scope>
</reference>
<protein>
    <submittedName>
        <fullName evidence="2">Uncharacterized protein</fullName>
    </submittedName>
</protein>
<gene>
    <name evidence="2" type="ORF">TNCV_2880311</name>
</gene>
<dbReference type="AlphaFoldDB" id="A0A8X7BCQ0"/>
<feature type="region of interest" description="Disordered" evidence="1">
    <location>
        <begin position="64"/>
        <end position="87"/>
    </location>
</feature>
<evidence type="ECO:0000313" key="2">
    <source>
        <dbReference type="EMBL" id="GFY26703.1"/>
    </source>
</evidence>
<evidence type="ECO:0000313" key="3">
    <source>
        <dbReference type="Proteomes" id="UP000887159"/>
    </source>
</evidence>
<proteinExistence type="predicted"/>
<organism evidence="2 3">
    <name type="scientific">Trichonephila clavipes</name>
    <name type="common">Golden silk orbweaver</name>
    <name type="synonym">Nephila clavipes</name>
    <dbReference type="NCBI Taxonomy" id="2585209"/>
    <lineage>
        <taxon>Eukaryota</taxon>
        <taxon>Metazoa</taxon>
        <taxon>Ecdysozoa</taxon>
        <taxon>Arthropoda</taxon>
        <taxon>Chelicerata</taxon>
        <taxon>Arachnida</taxon>
        <taxon>Araneae</taxon>
        <taxon>Araneomorphae</taxon>
        <taxon>Entelegynae</taxon>
        <taxon>Araneoidea</taxon>
        <taxon>Nephilidae</taxon>
        <taxon>Trichonephila</taxon>
    </lineage>
</organism>